<keyword evidence="1" id="KW-0472">Membrane</keyword>
<dbReference type="Proteomes" id="UP000598146">
    <property type="component" value="Unassembled WGS sequence"/>
</dbReference>
<keyword evidence="1" id="KW-1133">Transmembrane helix</keyword>
<comment type="caution">
    <text evidence="2">The sequence shown here is derived from an EMBL/GenBank/DDBJ whole genome shotgun (WGS) entry which is preliminary data.</text>
</comment>
<dbReference type="RefSeq" id="WP_196413153.1">
    <property type="nucleotide sequence ID" value="NZ_JADQTO010000003.1"/>
</dbReference>
<dbReference type="Pfam" id="PF22564">
    <property type="entry name" value="HAAS"/>
    <property type="match status" value="1"/>
</dbReference>
<keyword evidence="3" id="KW-1185">Reference proteome</keyword>
<feature type="transmembrane region" description="Helical" evidence="1">
    <location>
        <begin position="186"/>
        <end position="207"/>
    </location>
</feature>
<keyword evidence="1" id="KW-0812">Transmembrane</keyword>
<dbReference type="NCBIfam" id="NF038403">
    <property type="entry name" value="perm_prefix_1"/>
    <property type="match status" value="1"/>
</dbReference>
<dbReference type="InterPro" id="IPR047928">
    <property type="entry name" value="Perm_prefix_1"/>
</dbReference>
<evidence type="ECO:0000313" key="2">
    <source>
        <dbReference type="EMBL" id="MBG0561360.1"/>
    </source>
</evidence>
<accession>A0A931FWH9</accession>
<dbReference type="AlphaFoldDB" id="A0A931FWH9"/>
<feature type="transmembrane region" description="Helical" evidence="1">
    <location>
        <begin position="113"/>
        <end position="135"/>
    </location>
</feature>
<name>A0A931FWH9_9ACTN</name>
<dbReference type="EMBL" id="JADQTO010000003">
    <property type="protein sequence ID" value="MBG0561360.1"/>
    <property type="molecule type" value="Genomic_DNA"/>
</dbReference>
<reference evidence="2" key="1">
    <citation type="submission" date="2020-11" db="EMBL/GenBank/DDBJ databases">
        <title>Isolation and identification of active actinomycetes.</title>
        <authorList>
            <person name="Sun X."/>
        </authorList>
    </citation>
    <scope>NUCLEOTIDE SEQUENCE</scope>
    <source>
        <strain evidence="2">NEAU-A11</strain>
    </source>
</reference>
<sequence length="218" mass="22578">MSADPAEDRIEAYLGEIAALLTGPRGHRRRIIDELRDGVREAAADHLAAGVPAGHAADAAIEQFGPPEAVAAAFAGELAIGYARRTLILLLCTGPIVGVCWLLALGLTPWRTGMVVLLAVIPALPVVAAAVVLAARTIATTGSLVRWLPETGPGPALTATAVVAVLAILVDLAVAGRYLWTRPGVSVAAALALTASGFRILACLVVLHRLRSWRGRVS</sequence>
<protein>
    <submittedName>
        <fullName evidence="2">Uncharacterized protein</fullName>
    </submittedName>
</protein>
<feature type="transmembrane region" description="Helical" evidence="1">
    <location>
        <begin position="87"/>
        <end position="107"/>
    </location>
</feature>
<gene>
    <name evidence="2" type="ORF">I4J89_07785</name>
</gene>
<proteinExistence type="predicted"/>
<feature type="transmembrane region" description="Helical" evidence="1">
    <location>
        <begin position="156"/>
        <end position="180"/>
    </location>
</feature>
<organism evidence="2 3">
    <name type="scientific">Actinoplanes aureus</name>
    <dbReference type="NCBI Taxonomy" id="2792083"/>
    <lineage>
        <taxon>Bacteria</taxon>
        <taxon>Bacillati</taxon>
        <taxon>Actinomycetota</taxon>
        <taxon>Actinomycetes</taxon>
        <taxon>Micromonosporales</taxon>
        <taxon>Micromonosporaceae</taxon>
        <taxon>Actinoplanes</taxon>
    </lineage>
</organism>
<evidence type="ECO:0000256" key="1">
    <source>
        <dbReference type="SAM" id="Phobius"/>
    </source>
</evidence>
<evidence type="ECO:0000313" key="3">
    <source>
        <dbReference type="Proteomes" id="UP000598146"/>
    </source>
</evidence>